<feature type="compositionally biased region" description="Low complexity" evidence="1">
    <location>
        <begin position="1"/>
        <end position="16"/>
    </location>
</feature>
<sequence length="363" mass="40448">MADQSNLQQTPPQQQHDQPKSLESPITCDLAPQVDYNHDQINIKPHNEVALLYPEHKNSEYYKVVSDFIFKEYDEPPTQEMVKQFFPTIGYSVPIESTGTLKKSFLHPRWSVHNWALKKDQPKGPPFTDHMLAICTTNEPIVFQAPKSIRPADKMEPEGKKPGAKTRQRRKSVPLTMNNHLSKLEAIKGAPLSKEDTKSQAGHSKRKKKSGTTKGKNLNQPSASTHMVAELYKEALQATSGPTSFGVIGEVRADPQLINSIADPGKSAPKDLLSQQQGNDEGTQNFSFDHIIVGNNPNVLIDKTQSGGDGLGTVQTTTETKKATIVEQEFDTSTEITQSSDDINEEIKLDDLWLKIKALKQWI</sequence>
<feature type="compositionally biased region" description="Basic and acidic residues" evidence="1">
    <location>
        <begin position="150"/>
        <end position="161"/>
    </location>
</feature>
<organism evidence="2 3">
    <name type="scientific">Tanacetum coccineum</name>
    <dbReference type="NCBI Taxonomy" id="301880"/>
    <lineage>
        <taxon>Eukaryota</taxon>
        <taxon>Viridiplantae</taxon>
        <taxon>Streptophyta</taxon>
        <taxon>Embryophyta</taxon>
        <taxon>Tracheophyta</taxon>
        <taxon>Spermatophyta</taxon>
        <taxon>Magnoliopsida</taxon>
        <taxon>eudicotyledons</taxon>
        <taxon>Gunneridae</taxon>
        <taxon>Pentapetalae</taxon>
        <taxon>asterids</taxon>
        <taxon>campanulids</taxon>
        <taxon>Asterales</taxon>
        <taxon>Asteraceae</taxon>
        <taxon>Asteroideae</taxon>
        <taxon>Anthemideae</taxon>
        <taxon>Anthemidinae</taxon>
        <taxon>Tanacetum</taxon>
    </lineage>
</organism>
<feature type="compositionally biased region" description="Polar residues" evidence="1">
    <location>
        <begin position="273"/>
        <end position="283"/>
    </location>
</feature>
<name>A0ABQ5HJQ3_9ASTR</name>
<evidence type="ECO:0000313" key="3">
    <source>
        <dbReference type="Proteomes" id="UP001151760"/>
    </source>
</evidence>
<gene>
    <name evidence="2" type="ORF">Tco_1069828</name>
</gene>
<reference evidence="2" key="2">
    <citation type="submission" date="2022-01" db="EMBL/GenBank/DDBJ databases">
        <authorList>
            <person name="Yamashiro T."/>
            <person name="Shiraishi A."/>
            <person name="Satake H."/>
            <person name="Nakayama K."/>
        </authorList>
    </citation>
    <scope>NUCLEOTIDE SEQUENCE</scope>
</reference>
<feature type="region of interest" description="Disordered" evidence="1">
    <location>
        <begin position="147"/>
        <end position="222"/>
    </location>
</feature>
<comment type="caution">
    <text evidence="2">The sequence shown here is derived from an EMBL/GenBank/DDBJ whole genome shotgun (WGS) entry which is preliminary data.</text>
</comment>
<keyword evidence="3" id="KW-1185">Reference proteome</keyword>
<accession>A0ABQ5HJQ3</accession>
<evidence type="ECO:0000313" key="2">
    <source>
        <dbReference type="EMBL" id="GJT88111.1"/>
    </source>
</evidence>
<feature type="region of interest" description="Disordered" evidence="1">
    <location>
        <begin position="263"/>
        <end position="283"/>
    </location>
</feature>
<dbReference type="Proteomes" id="UP001151760">
    <property type="component" value="Unassembled WGS sequence"/>
</dbReference>
<reference evidence="2" key="1">
    <citation type="journal article" date="2022" name="Int. J. Mol. Sci.">
        <title>Draft Genome of Tanacetum Coccineum: Genomic Comparison of Closely Related Tanacetum-Family Plants.</title>
        <authorList>
            <person name="Yamashiro T."/>
            <person name="Shiraishi A."/>
            <person name="Nakayama K."/>
            <person name="Satake H."/>
        </authorList>
    </citation>
    <scope>NUCLEOTIDE SEQUENCE</scope>
</reference>
<evidence type="ECO:0000256" key="1">
    <source>
        <dbReference type="SAM" id="MobiDB-lite"/>
    </source>
</evidence>
<feature type="compositionally biased region" description="Basic residues" evidence="1">
    <location>
        <begin position="162"/>
        <end position="172"/>
    </location>
</feature>
<feature type="region of interest" description="Disordered" evidence="1">
    <location>
        <begin position="1"/>
        <end position="26"/>
    </location>
</feature>
<protein>
    <submittedName>
        <fullName evidence="2">Uncharacterized protein</fullName>
    </submittedName>
</protein>
<proteinExistence type="predicted"/>
<dbReference type="EMBL" id="BQNB010019699">
    <property type="protein sequence ID" value="GJT88111.1"/>
    <property type="molecule type" value="Genomic_DNA"/>
</dbReference>